<evidence type="ECO:0000313" key="3">
    <source>
        <dbReference type="Proteomes" id="UP000815677"/>
    </source>
</evidence>
<reference evidence="2" key="1">
    <citation type="submission" date="2014-09" db="EMBL/GenBank/DDBJ databases">
        <title>Genome sequence of the luminous mushroom Mycena chlorophos for searching fungal bioluminescence genes.</title>
        <authorList>
            <person name="Tanaka Y."/>
            <person name="Kasuga D."/>
            <person name="Oba Y."/>
            <person name="Hase S."/>
            <person name="Sato K."/>
            <person name="Oba Y."/>
            <person name="Sakakibara Y."/>
        </authorList>
    </citation>
    <scope>NUCLEOTIDE SEQUENCE</scope>
</reference>
<dbReference type="EMBL" id="DF848640">
    <property type="protein sequence ID" value="GAT54452.1"/>
    <property type="molecule type" value="Genomic_DNA"/>
</dbReference>
<dbReference type="Proteomes" id="UP000815677">
    <property type="component" value="Unassembled WGS sequence"/>
</dbReference>
<organism evidence="2 3">
    <name type="scientific">Mycena chlorophos</name>
    <name type="common">Agaric fungus</name>
    <name type="synonym">Agaricus chlorophos</name>
    <dbReference type="NCBI Taxonomy" id="658473"/>
    <lineage>
        <taxon>Eukaryota</taxon>
        <taxon>Fungi</taxon>
        <taxon>Dikarya</taxon>
        <taxon>Basidiomycota</taxon>
        <taxon>Agaricomycotina</taxon>
        <taxon>Agaricomycetes</taxon>
        <taxon>Agaricomycetidae</taxon>
        <taxon>Agaricales</taxon>
        <taxon>Marasmiineae</taxon>
        <taxon>Mycenaceae</taxon>
        <taxon>Mycena</taxon>
    </lineage>
</organism>
<feature type="compositionally biased region" description="Basic and acidic residues" evidence="1">
    <location>
        <begin position="45"/>
        <end position="55"/>
    </location>
</feature>
<protein>
    <submittedName>
        <fullName evidence="2">Uncharacterized protein</fullName>
    </submittedName>
</protein>
<feature type="compositionally biased region" description="Polar residues" evidence="1">
    <location>
        <begin position="344"/>
        <end position="354"/>
    </location>
</feature>
<proteinExistence type="predicted"/>
<name>A0ABQ0LTQ2_MYCCL</name>
<feature type="region of interest" description="Disordered" evidence="1">
    <location>
        <begin position="28"/>
        <end position="97"/>
    </location>
</feature>
<evidence type="ECO:0000313" key="2">
    <source>
        <dbReference type="EMBL" id="GAT54452.1"/>
    </source>
</evidence>
<feature type="compositionally biased region" description="Basic residues" evidence="1">
    <location>
        <begin position="299"/>
        <end position="320"/>
    </location>
</feature>
<feature type="region of interest" description="Disordered" evidence="1">
    <location>
        <begin position="192"/>
        <end position="475"/>
    </location>
</feature>
<accession>A0ABQ0LTQ2</accession>
<feature type="compositionally biased region" description="Basic and acidic residues" evidence="1">
    <location>
        <begin position="236"/>
        <end position="263"/>
    </location>
</feature>
<sequence length="475" mass="52793">MTPVPSSTLEDFSLVLKTRDEGRTTVRDSPFVDLHSNHNPNESHCATRDATDPIELRGPYPKPLVNAAHGRPRQTHPSAHSPVHQTHPEQGTRPPPLGIFPLLFLRPPTHTGNPWLQLTSLSAKTGLRIVPLHPHYPARVPATTNGVSVPVPRQNLPRRMHLVANTTNDPRVTHSTLYRKLQLDEYGYRTVLHTPPSRAKSTTLRNRVSIRRDRGQKHTRRASTATGSRAWRRGVRREWGDEHDAEPEQHVEQQPAKHGDPPRRPLPSQTSAPSPVPRRTTVKAMSATNDRFRQNTRTSHSRPILRAHATRGKRSGHTTHPKPNENTANPSQRAPRRKTGTYAERSTPSQSQSGHWGLQTKKQAQRPGMPSPSLPHPRRIPDRLPKRGQHGSKGYSAKRTSPELRPTPRSPTGVFSRHPFASPTNRANVRNPVPPPALAGPTSAVCKEEPANVKSAAARDSSEAVVRGPNLVSRR</sequence>
<evidence type="ECO:0000256" key="1">
    <source>
        <dbReference type="SAM" id="MobiDB-lite"/>
    </source>
</evidence>
<keyword evidence="3" id="KW-1185">Reference proteome</keyword>
<gene>
    <name evidence="2" type="ORF">MCHLO_11304</name>
</gene>